<feature type="compositionally biased region" description="Low complexity" evidence="9">
    <location>
        <begin position="967"/>
        <end position="981"/>
    </location>
</feature>
<dbReference type="Pfam" id="PF13086">
    <property type="entry name" value="AAA_11"/>
    <property type="match status" value="1"/>
</dbReference>
<keyword evidence="8" id="KW-0175">Coiled coil</keyword>
<evidence type="ECO:0000256" key="1">
    <source>
        <dbReference type="ARBA" id="ARBA00004123"/>
    </source>
</evidence>
<organism evidence="14 15">
    <name type="scientific">Lachnellula suecica</name>
    <dbReference type="NCBI Taxonomy" id="602035"/>
    <lineage>
        <taxon>Eukaryota</taxon>
        <taxon>Fungi</taxon>
        <taxon>Dikarya</taxon>
        <taxon>Ascomycota</taxon>
        <taxon>Pezizomycotina</taxon>
        <taxon>Leotiomycetes</taxon>
        <taxon>Helotiales</taxon>
        <taxon>Lachnaceae</taxon>
        <taxon>Lachnellula</taxon>
    </lineage>
</organism>
<dbReference type="SUPFAM" id="SSF52540">
    <property type="entry name" value="P-loop containing nucleoside triphosphate hydrolases"/>
    <property type="match status" value="1"/>
</dbReference>
<evidence type="ECO:0000256" key="2">
    <source>
        <dbReference type="ARBA" id="ARBA00007913"/>
    </source>
</evidence>
<keyword evidence="5 14" id="KW-0347">Helicase</keyword>
<evidence type="ECO:0000256" key="6">
    <source>
        <dbReference type="ARBA" id="ARBA00022840"/>
    </source>
</evidence>
<feature type="region of interest" description="Disordered" evidence="9">
    <location>
        <begin position="32"/>
        <end position="53"/>
    </location>
</feature>
<dbReference type="CDD" id="cd18808">
    <property type="entry name" value="SF1_C_Upf1"/>
    <property type="match status" value="1"/>
</dbReference>
<dbReference type="GO" id="GO:0005524">
    <property type="term" value="F:ATP binding"/>
    <property type="evidence" value="ECO:0007669"/>
    <property type="project" value="UniProtKB-KW"/>
</dbReference>
<feature type="domain" description="Helicase SEN1 beta-barrel" evidence="13">
    <location>
        <begin position="1121"/>
        <end position="1221"/>
    </location>
</feature>
<feature type="coiled-coil region" evidence="8">
    <location>
        <begin position="1409"/>
        <end position="1443"/>
    </location>
</feature>
<feature type="domain" description="Helicase Sen1 N-terminal" evidence="10">
    <location>
        <begin position="87"/>
        <end position="823"/>
    </location>
</feature>
<dbReference type="InterPro" id="IPR041677">
    <property type="entry name" value="DNA2/NAM7_AAA_11"/>
</dbReference>
<feature type="compositionally biased region" description="Basic and acidic residues" evidence="9">
    <location>
        <begin position="1853"/>
        <end position="1866"/>
    </location>
</feature>
<dbReference type="GO" id="GO:0016604">
    <property type="term" value="C:nuclear body"/>
    <property type="evidence" value="ECO:0007669"/>
    <property type="project" value="TreeGrafter"/>
</dbReference>
<comment type="similarity">
    <text evidence="2">Belongs to the DNA2/NAM7 helicase family.</text>
</comment>
<dbReference type="InterPro" id="IPR027417">
    <property type="entry name" value="P-loop_NTPase"/>
</dbReference>
<dbReference type="InterPro" id="IPR024481">
    <property type="entry name" value="Helicase_Sen1_N"/>
</dbReference>
<dbReference type="InterPro" id="IPR041679">
    <property type="entry name" value="DNA2/NAM7-like_C"/>
</dbReference>
<evidence type="ECO:0000259" key="13">
    <source>
        <dbReference type="Pfam" id="PF23576"/>
    </source>
</evidence>
<dbReference type="FunFam" id="3.40.50.300:FF:001152">
    <property type="entry name" value="tRNA-splicing endonuclease, putative"/>
    <property type="match status" value="1"/>
</dbReference>
<feature type="compositionally biased region" description="Acidic residues" evidence="9">
    <location>
        <begin position="993"/>
        <end position="1007"/>
    </location>
</feature>
<dbReference type="InterPro" id="IPR056474">
    <property type="entry name" value="SEN1_barrel"/>
</dbReference>
<keyword evidence="6" id="KW-0067">ATP-binding</keyword>
<dbReference type="EMBL" id="QGMK01000500">
    <property type="protein sequence ID" value="TVY81330.1"/>
    <property type="molecule type" value="Genomic_DNA"/>
</dbReference>
<dbReference type="GO" id="GO:0006369">
    <property type="term" value="P:termination of RNA polymerase II transcription"/>
    <property type="evidence" value="ECO:0007669"/>
    <property type="project" value="TreeGrafter"/>
</dbReference>
<dbReference type="Gene3D" id="3.40.50.300">
    <property type="entry name" value="P-loop containing nucleotide triphosphate hydrolases"/>
    <property type="match status" value="2"/>
</dbReference>
<protein>
    <submittedName>
        <fullName evidence="14">Helicase SEN1</fullName>
    </submittedName>
</protein>
<evidence type="ECO:0000259" key="10">
    <source>
        <dbReference type="Pfam" id="PF12726"/>
    </source>
</evidence>
<accession>A0A8T9CBW9</accession>
<name>A0A8T9CBW9_9HELO</name>
<gene>
    <name evidence="14" type="primary">SEN1</name>
    <name evidence="14" type="ORF">LSUE1_G005574</name>
</gene>
<evidence type="ECO:0000259" key="11">
    <source>
        <dbReference type="Pfam" id="PF13086"/>
    </source>
</evidence>
<feature type="region of interest" description="Disordered" evidence="9">
    <location>
        <begin position="1853"/>
        <end position="1903"/>
    </location>
</feature>
<proteinExistence type="inferred from homology"/>
<dbReference type="Pfam" id="PF13087">
    <property type="entry name" value="AAA_12"/>
    <property type="match status" value="1"/>
</dbReference>
<reference evidence="14 15" key="1">
    <citation type="submission" date="2018-05" db="EMBL/GenBank/DDBJ databases">
        <title>Genome sequencing and assembly of the regulated plant pathogen Lachnellula willkommii and related sister species for the development of diagnostic species identification markers.</title>
        <authorList>
            <person name="Giroux E."/>
            <person name="Bilodeau G."/>
        </authorList>
    </citation>
    <scope>NUCLEOTIDE SEQUENCE [LARGE SCALE GENOMIC DNA]</scope>
    <source>
        <strain evidence="14 15">CBS 268.59</strain>
    </source>
</reference>
<keyword evidence="7" id="KW-0539">Nucleus</keyword>
<evidence type="ECO:0000259" key="12">
    <source>
        <dbReference type="Pfam" id="PF13087"/>
    </source>
</evidence>
<feature type="compositionally biased region" description="Basic and acidic residues" evidence="9">
    <location>
        <begin position="1883"/>
        <end position="1895"/>
    </location>
</feature>
<dbReference type="GO" id="GO:0001147">
    <property type="term" value="F:transcription termination site sequence-specific DNA binding"/>
    <property type="evidence" value="ECO:0007669"/>
    <property type="project" value="TreeGrafter"/>
</dbReference>
<sequence>MREEVEIEDELHSLRSQIKGFKDLHWFCPKQSDDDTTDYENPDEAEEDVSPETKHELIQGAKERHPIAYKYSIIFGMGPSDEQTEYTQRLNKLLESCDKCVHNWHMGRKEYLRVLSEQFEDEQVAELASRLNLNDFGRINAGLASGKKLLEGVQPQQRTQKTLADKDSTVLLALYEALCCVKYHKFEENLSPYFNYVFTQVQTRKVLKIHEALPATARFLFSKDTTRQRFSSSAWQKMRDPLTAESFEWVVHDVLSEVIPALFDPSSTMGDKQRFWRGFLLMLDKMDKDLITHSLRAMEVQPDVYHLGFQHLSQDSSEVAELVMEAYYKLLQKAPKDFWAAMHDASPKVVADRIFQSPGFERILADDQSLEVYEDCPAISWIPDFMRSLTPIHQYDACRTLLQTLLGRISSDKSQRYSENAKLVCCRAGLDALRATLSTFNSSEYKINPSTSLLVINDIMGLVDEYKGVIVGCADLDDSSPTQIKLKELGLQVIRDALTLDCKAMSAEYVALVGETPIQRGVRSHSQPIWQAVLDIFRPGNLELAKTILTPTLLLTGLDELMPLKRKNPVLPEHHKEYNKEFKQLMDNISRVFQRLSDFKPSDLGQLYKNSATARPIFAALLSADKEVYEATVEVVKSTACRMSKQEAMSELLDGAFVPMLNSLTYAAAKVRVAQTFGPTPHLIKTGTEVLKALTGNTGILRNRSFSTAEHNAIMGWWTQQWAALDVIFATTENWAPRVDRNTQEMQDFCRDGMEYAESLFDEYNVFASALRDVSPADGDETSGKSRSVTPYIRKVLEVVCQKVNGLTGLLRLRDPYLVSVITSLLGKLLRCLGEYDLEITEYASDFIHCACKHEKEAGFKRTNMTQQQRAELQRVLSDHTGVELIEKPAPVVKKQGTIDGWSQSADGKVHQPKLPNRSENSLLNHSKKTSEILAQMKKASAQKNQSTVDFREKRKKEAEEMKRKNSAAAAKARALREPAATRGEGEIMVSSEDSDSDSDSDDDDESNSLLKKRKETSKAMQEYEENKRRNLKLAQGPVRKTKIQRSAKDLRARVEPNMDGLYIEILNWEIFHRGDDPPSNNDCRRIDDSYLDLDLYKRTFGPLLISEVWRSFVTAKEEANFKTIEITVLNRLSVDKFMEVSAKMPMTMNRDLKFAERDIVLLSQSRNPMNDEQAPHCLARVNRTTRKKDTIEITFRVSRNISPAFLQLLAPNGKINAVKIADMTTTQREFAALSSLQYYDLCIEVLEAKPSPLQKYTPEKVSSVSTKYTLNPGQAKAILSATDNDGFTLIQGPPGSGKTKTIIAMVGSLLTPILQQQREDALKIKAPVQGQPPVSAVPKKKLLICAPSNAAVDELVVRLKEGIIFLNGSRQKINVIRIGRSDAINTSVKDVMLDELVARKLEGSNGETNKLQQDRDNLHKDAAKIKEQLAALRAQADEIRKVGDKTAELNLQRQIDGLKRNQAHIGSKIDADKESGSTIGRQNEINRRRFQQEIIDGAHVLCATLSGSGHDMFRNLNVEFETVIIDEAAQCIELSALIPLKYGCSKCILVGDPEQLPPTVLSRSAQSFGYEQSLFVRMQKNHPNDVHLLDTQYRMHPEISRFPSQQFYKGRLVDGEGMARLRTQPWHASTILGPYRFFDVKGLQTQGGGHSFINIPELNAAIKLYERLKADYRGYDFRGKIGIIATYKAQLNELKARFSSRFGESIFDEIEFNTTDAFQGREREIIIFSCVRATTNKGIGFLKDIRRMNVGLTRAKSSLWVLGDSRALKQGEFWNRLIEDAKARDRYTDGDVVALFSKPTSKVHPSAGESVPMANHSVGPLISEAAAKQPVSVEDNDVEMVDAPIVAVSRESSSDIRSREIKQENRALGSRAGSEATFLGKRPREAIKEEDTPAKKVFSARF</sequence>
<dbReference type="Proteomes" id="UP000469558">
    <property type="component" value="Unassembled WGS sequence"/>
</dbReference>
<evidence type="ECO:0000256" key="9">
    <source>
        <dbReference type="SAM" id="MobiDB-lite"/>
    </source>
</evidence>
<feature type="domain" description="DNA2/NAM7 helicase helicase" evidence="11">
    <location>
        <begin position="1271"/>
        <end position="1564"/>
    </location>
</feature>
<dbReference type="OrthoDB" id="6513042at2759"/>
<dbReference type="Pfam" id="PF23576">
    <property type="entry name" value="SEN1_barrel"/>
    <property type="match status" value="1"/>
</dbReference>
<comment type="caution">
    <text evidence="14">The sequence shown here is derived from an EMBL/GenBank/DDBJ whole genome shotgun (WGS) entry which is preliminary data.</text>
</comment>
<dbReference type="GO" id="GO:0004386">
    <property type="term" value="F:helicase activity"/>
    <property type="evidence" value="ECO:0007669"/>
    <property type="project" value="UniProtKB-KW"/>
</dbReference>
<evidence type="ECO:0000256" key="5">
    <source>
        <dbReference type="ARBA" id="ARBA00022806"/>
    </source>
</evidence>
<evidence type="ECO:0000256" key="3">
    <source>
        <dbReference type="ARBA" id="ARBA00022741"/>
    </source>
</evidence>
<evidence type="ECO:0000313" key="15">
    <source>
        <dbReference type="Proteomes" id="UP000469558"/>
    </source>
</evidence>
<evidence type="ECO:0000256" key="7">
    <source>
        <dbReference type="ARBA" id="ARBA00023242"/>
    </source>
</evidence>
<evidence type="ECO:0000256" key="8">
    <source>
        <dbReference type="SAM" id="Coils"/>
    </source>
</evidence>
<feature type="domain" description="DNA2/NAM7 helicase-like C-terminal" evidence="12">
    <location>
        <begin position="1571"/>
        <end position="1766"/>
    </location>
</feature>
<dbReference type="FunFam" id="3.40.50.300:FF:000326">
    <property type="entry name" value="P-loop containing nucleoside triphosphate hydrolase"/>
    <property type="match status" value="1"/>
</dbReference>
<keyword evidence="15" id="KW-1185">Reference proteome</keyword>
<dbReference type="Pfam" id="PF12726">
    <property type="entry name" value="SEN1_N"/>
    <property type="match status" value="1"/>
</dbReference>
<dbReference type="PANTHER" id="PTHR10887:SF495">
    <property type="entry name" value="HELICASE SENATAXIN ISOFORM X1-RELATED"/>
    <property type="match status" value="1"/>
</dbReference>
<feature type="compositionally biased region" description="Acidic residues" evidence="9">
    <location>
        <begin position="34"/>
        <end position="50"/>
    </location>
</feature>
<dbReference type="SUPFAM" id="SSF48371">
    <property type="entry name" value="ARM repeat"/>
    <property type="match status" value="1"/>
</dbReference>
<feature type="region of interest" description="Disordered" evidence="9">
    <location>
        <begin position="898"/>
        <end position="1048"/>
    </location>
</feature>
<keyword evidence="4" id="KW-0378">Hydrolase</keyword>
<dbReference type="InterPro" id="IPR016024">
    <property type="entry name" value="ARM-type_fold"/>
</dbReference>
<feature type="compositionally biased region" description="Basic and acidic residues" evidence="9">
    <location>
        <begin position="950"/>
        <end position="964"/>
    </location>
</feature>
<comment type="subcellular location">
    <subcellularLocation>
        <location evidence="1">Nucleus</location>
    </subcellularLocation>
</comment>
<keyword evidence="3" id="KW-0547">Nucleotide-binding</keyword>
<dbReference type="CDD" id="cd18042">
    <property type="entry name" value="DEXXQc_SETX"/>
    <property type="match status" value="1"/>
</dbReference>
<evidence type="ECO:0000256" key="4">
    <source>
        <dbReference type="ARBA" id="ARBA00022801"/>
    </source>
</evidence>
<evidence type="ECO:0000313" key="14">
    <source>
        <dbReference type="EMBL" id="TVY81330.1"/>
    </source>
</evidence>
<dbReference type="InterPro" id="IPR045055">
    <property type="entry name" value="DNA2/NAM7-like"/>
</dbReference>
<dbReference type="InterPro" id="IPR047187">
    <property type="entry name" value="SF1_C_Upf1"/>
</dbReference>
<dbReference type="PANTHER" id="PTHR10887">
    <property type="entry name" value="DNA2/NAM7 HELICASE FAMILY"/>
    <property type="match status" value="1"/>
</dbReference>
<dbReference type="GO" id="GO:0016787">
    <property type="term" value="F:hydrolase activity"/>
    <property type="evidence" value="ECO:0007669"/>
    <property type="project" value="UniProtKB-KW"/>
</dbReference>
<dbReference type="GO" id="GO:0005694">
    <property type="term" value="C:chromosome"/>
    <property type="evidence" value="ECO:0007669"/>
    <property type="project" value="UniProtKB-ARBA"/>
</dbReference>